<evidence type="ECO:0000256" key="1">
    <source>
        <dbReference type="SAM" id="MobiDB-lite"/>
    </source>
</evidence>
<evidence type="ECO:0000313" key="3">
    <source>
        <dbReference type="Proteomes" id="UP000585474"/>
    </source>
</evidence>
<organism evidence="2 3">
    <name type="scientific">Actinidia rufa</name>
    <dbReference type="NCBI Taxonomy" id="165716"/>
    <lineage>
        <taxon>Eukaryota</taxon>
        <taxon>Viridiplantae</taxon>
        <taxon>Streptophyta</taxon>
        <taxon>Embryophyta</taxon>
        <taxon>Tracheophyta</taxon>
        <taxon>Spermatophyta</taxon>
        <taxon>Magnoliopsida</taxon>
        <taxon>eudicotyledons</taxon>
        <taxon>Gunneridae</taxon>
        <taxon>Pentapetalae</taxon>
        <taxon>asterids</taxon>
        <taxon>Ericales</taxon>
        <taxon>Actinidiaceae</taxon>
        <taxon>Actinidia</taxon>
    </lineage>
</organism>
<sequence>MELNRAQLLVHNDAAMERFRATYCIPTDVIIDHPRSNEVPVVNLDNVVGSSELGMTVFDHSRGTRVACPIILMTSLKSILNSAKRPSKLLTTGKSLGTRRGRMVSVVELEDTVLPISISSSDNEHSNDLANARPPSMREVENVGPSSIIVDIMRFKNLKKKTMSAADPILNSLEAPLLDKRKGKEFSVGYHVAKRCHRPLQRDLRDHGNFVNDAACSGKNHDIDNFDIAYLILIFFPVLLVLESSKSDGDLKLHEQVQDSSYVAATQAQNKAANAEAILAQLQAVAYGPVYERVFNKGVSQVTEVHSESFLEGWIACLAELDIPKDNPTWTKDALALEFPEFLAPYLLMILPSFDEEEYMNKPEDDEDVPDLIPDLVMAPSNEAATLTEEVGGMIDEAFGEKFVEKTEGDDGEDVVRDPPLEL</sequence>
<reference evidence="2 3" key="1">
    <citation type="submission" date="2019-07" db="EMBL/GenBank/DDBJ databases">
        <title>De Novo Assembly of kiwifruit Actinidia rufa.</title>
        <authorList>
            <person name="Sugita-Konishi S."/>
            <person name="Sato K."/>
            <person name="Mori E."/>
            <person name="Abe Y."/>
            <person name="Kisaki G."/>
            <person name="Hamano K."/>
            <person name="Suezawa K."/>
            <person name="Otani M."/>
            <person name="Fukuda T."/>
            <person name="Manabe T."/>
            <person name="Gomi K."/>
            <person name="Tabuchi M."/>
            <person name="Akimitsu K."/>
            <person name="Kataoka I."/>
        </authorList>
    </citation>
    <scope>NUCLEOTIDE SEQUENCE [LARGE SCALE GENOMIC DNA]</scope>
    <source>
        <strain evidence="3">cv. Fuchu</strain>
    </source>
</reference>
<accession>A0A7J0FQK1</accession>
<proteinExistence type="predicted"/>
<protein>
    <submittedName>
        <fullName evidence="2">Uncharacterized protein</fullName>
    </submittedName>
</protein>
<dbReference type="AlphaFoldDB" id="A0A7J0FQK1"/>
<feature type="region of interest" description="Disordered" evidence="1">
    <location>
        <begin position="403"/>
        <end position="423"/>
    </location>
</feature>
<keyword evidence="3" id="KW-1185">Reference proteome</keyword>
<gene>
    <name evidence="2" type="ORF">Acr_14g0006300</name>
</gene>
<evidence type="ECO:0000313" key="2">
    <source>
        <dbReference type="EMBL" id="GFZ00995.1"/>
    </source>
</evidence>
<name>A0A7J0FQK1_9ERIC</name>
<dbReference type="Proteomes" id="UP000585474">
    <property type="component" value="Unassembled WGS sequence"/>
</dbReference>
<comment type="caution">
    <text evidence="2">The sequence shown here is derived from an EMBL/GenBank/DDBJ whole genome shotgun (WGS) entry which is preliminary data.</text>
</comment>
<dbReference type="EMBL" id="BJWL01000014">
    <property type="protein sequence ID" value="GFZ00995.1"/>
    <property type="molecule type" value="Genomic_DNA"/>
</dbReference>
<feature type="region of interest" description="Disordered" evidence="1">
    <location>
        <begin position="120"/>
        <end position="140"/>
    </location>
</feature>